<dbReference type="InterPro" id="IPR012292">
    <property type="entry name" value="Globin/Proto"/>
</dbReference>
<keyword evidence="8" id="KW-1185">Reference proteome</keyword>
<dbReference type="CDD" id="cd01040">
    <property type="entry name" value="Mb-like"/>
    <property type="match status" value="1"/>
</dbReference>
<dbReference type="Proteomes" id="UP001175271">
    <property type="component" value="Unassembled WGS sequence"/>
</dbReference>
<dbReference type="InterPro" id="IPR000971">
    <property type="entry name" value="Globin"/>
</dbReference>
<accession>A0AA39LWX4</accession>
<evidence type="ECO:0000259" key="6">
    <source>
        <dbReference type="PROSITE" id="PS50262"/>
    </source>
</evidence>
<feature type="transmembrane region" description="Helical" evidence="5">
    <location>
        <begin position="166"/>
        <end position="185"/>
    </location>
</feature>
<dbReference type="Pfam" id="PF00042">
    <property type="entry name" value="Globin"/>
    <property type="match status" value="1"/>
</dbReference>
<feature type="transmembrane region" description="Helical" evidence="5">
    <location>
        <begin position="105"/>
        <end position="124"/>
    </location>
</feature>
<sequence>MATNRTMPACSFWESSGFEEMLKEIVHSVLTPLVVFGGTTLNILFMRKVYRMLGERQSFLLNVIILTTGMHDTVLLLLSFFYYAIKDMMPWYRSTFNIFTPFLHGAGQVANTGSIWCVLLIVTLKHWAVGDPFRGAMTNRVLNSFRTQRKPSGPHGSVRSHSKWDIGTPVIITMLAFLLNLPAFFEIGVRECQTADGTEFNQLYLRELRRNPYYMKWYKMGLRMLLVSCIPNLCILFLTGFTWIKVRRADRERRLLFVSETDMDNGMYTVKEQMQKWSAIVIGVKFIILRSPSFLLDILELFELHDKRSSFFIGGVYISNFLILVNSATNCLLFVKVVSWMKRRIKRMNTIKKKRRNQLLCLHNTPRLELLQESWKEILEKTDNRLGERLLHSMITKDINAYNIFKLPPQPLELPKCPNSVTATIISNGRKYGTTSDTCLLLSKKKSIEMCKNPKFFEVSARITSFITELLDALRKGEHMEVEVIGKLQNVGVEHNRRNIRFTNQMWSEFKKCFMNAVAECERETQSEQDQLKDAWNSFISMIIKEIKLGAAVSLKHNTITRI</sequence>
<keyword evidence="3 5" id="KW-1133">Transmembrane helix</keyword>
<dbReference type="Gene3D" id="1.20.1070.10">
    <property type="entry name" value="Rhodopsin 7-helix transmembrane proteins"/>
    <property type="match status" value="1"/>
</dbReference>
<dbReference type="SUPFAM" id="SSF46458">
    <property type="entry name" value="Globin-like"/>
    <property type="match status" value="1"/>
</dbReference>
<dbReference type="InterPro" id="IPR044399">
    <property type="entry name" value="Mb-like_M"/>
</dbReference>
<feature type="transmembrane region" description="Helical" evidence="5">
    <location>
        <begin position="222"/>
        <end position="244"/>
    </location>
</feature>
<evidence type="ECO:0000313" key="8">
    <source>
        <dbReference type="Proteomes" id="UP001175271"/>
    </source>
</evidence>
<protein>
    <recommendedName>
        <fullName evidence="6">G-protein coupled receptors family 1 profile domain-containing protein</fullName>
    </recommendedName>
</protein>
<dbReference type="InterPro" id="IPR052954">
    <property type="entry name" value="GPCR-Ligand_Int"/>
</dbReference>
<dbReference type="AlphaFoldDB" id="A0AA39LWX4"/>
<dbReference type="GO" id="GO:0016020">
    <property type="term" value="C:membrane"/>
    <property type="evidence" value="ECO:0007669"/>
    <property type="project" value="UniProtKB-SubCell"/>
</dbReference>
<dbReference type="InterPro" id="IPR009050">
    <property type="entry name" value="Globin-like_sf"/>
</dbReference>
<keyword evidence="2 5" id="KW-0812">Transmembrane</keyword>
<evidence type="ECO:0000256" key="2">
    <source>
        <dbReference type="ARBA" id="ARBA00022692"/>
    </source>
</evidence>
<reference evidence="7" key="1">
    <citation type="submission" date="2023-06" db="EMBL/GenBank/DDBJ databases">
        <title>Genomic analysis of the entomopathogenic nematode Steinernema hermaphroditum.</title>
        <authorList>
            <person name="Schwarz E.M."/>
            <person name="Heppert J.K."/>
            <person name="Baniya A."/>
            <person name="Schwartz H.T."/>
            <person name="Tan C.-H."/>
            <person name="Antoshechkin I."/>
            <person name="Sternberg P.W."/>
            <person name="Goodrich-Blair H."/>
            <person name="Dillman A.R."/>
        </authorList>
    </citation>
    <scope>NUCLEOTIDE SEQUENCE</scope>
    <source>
        <strain evidence="7">PS9179</strain>
        <tissue evidence="7">Whole animal</tissue>
    </source>
</reference>
<organism evidence="7 8">
    <name type="scientific">Steinernema hermaphroditum</name>
    <dbReference type="NCBI Taxonomy" id="289476"/>
    <lineage>
        <taxon>Eukaryota</taxon>
        <taxon>Metazoa</taxon>
        <taxon>Ecdysozoa</taxon>
        <taxon>Nematoda</taxon>
        <taxon>Chromadorea</taxon>
        <taxon>Rhabditida</taxon>
        <taxon>Tylenchina</taxon>
        <taxon>Panagrolaimomorpha</taxon>
        <taxon>Strongyloidoidea</taxon>
        <taxon>Steinernematidae</taxon>
        <taxon>Steinernema</taxon>
    </lineage>
</organism>
<dbReference type="SUPFAM" id="SSF81321">
    <property type="entry name" value="Family A G protein-coupled receptor-like"/>
    <property type="match status" value="1"/>
</dbReference>
<dbReference type="GO" id="GO:0019825">
    <property type="term" value="F:oxygen binding"/>
    <property type="evidence" value="ECO:0007669"/>
    <property type="project" value="InterPro"/>
</dbReference>
<evidence type="ECO:0000256" key="4">
    <source>
        <dbReference type="ARBA" id="ARBA00023136"/>
    </source>
</evidence>
<name>A0AA39LWX4_9BILA</name>
<comment type="subcellular location">
    <subcellularLocation>
        <location evidence="1">Membrane</location>
    </subcellularLocation>
</comment>
<proteinExistence type="predicted"/>
<feature type="transmembrane region" description="Helical" evidence="5">
    <location>
        <begin position="59"/>
        <end position="85"/>
    </location>
</feature>
<evidence type="ECO:0000313" key="7">
    <source>
        <dbReference type="EMBL" id="KAK0413236.1"/>
    </source>
</evidence>
<feature type="transmembrane region" description="Helical" evidence="5">
    <location>
        <begin position="277"/>
        <end position="296"/>
    </location>
</feature>
<feature type="domain" description="G-protein coupled receptors family 1 profile" evidence="6">
    <location>
        <begin position="38"/>
        <end position="334"/>
    </location>
</feature>
<dbReference type="PROSITE" id="PS50262">
    <property type="entry name" value="G_PROTEIN_RECEP_F1_2"/>
    <property type="match status" value="1"/>
</dbReference>
<dbReference type="InterPro" id="IPR017452">
    <property type="entry name" value="GPCR_Rhodpsn_7TM"/>
</dbReference>
<evidence type="ECO:0000256" key="5">
    <source>
        <dbReference type="SAM" id="Phobius"/>
    </source>
</evidence>
<comment type="caution">
    <text evidence="7">The sequence shown here is derived from an EMBL/GenBank/DDBJ whole genome shotgun (WGS) entry which is preliminary data.</text>
</comment>
<keyword evidence="4 5" id="KW-0472">Membrane</keyword>
<evidence type="ECO:0000256" key="3">
    <source>
        <dbReference type="ARBA" id="ARBA00022989"/>
    </source>
</evidence>
<feature type="transmembrane region" description="Helical" evidence="5">
    <location>
        <begin position="316"/>
        <end position="338"/>
    </location>
</feature>
<feature type="transmembrane region" description="Helical" evidence="5">
    <location>
        <begin position="25"/>
        <end position="47"/>
    </location>
</feature>
<dbReference type="GO" id="GO:0020037">
    <property type="term" value="F:heme binding"/>
    <property type="evidence" value="ECO:0007669"/>
    <property type="project" value="InterPro"/>
</dbReference>
<dbReference type="Gene3D" id="1.10.490.10">
    <property type="entry name" value="Globins"/>
    <property type="match status" value="1"/>
</dbReference>
<dbReference type="PANTHER" id="PTHR46641:SF13">
    <property type="entry name" value="G_PROTEIN_RECEP_F1_2 DOMAIN-CONTAINING PROTEIN"/>
    <property type="match status" value="1"/>
</dbReference>
<gene>
    <name evidence="7" type="ORF">QR680_006678</name>
</gene>
<dbReference type="EMBL" id="JAUCMV010000003">
    <property type="protein sequence ID" value="KAK0413236.1"/>
    <property type="molecule type" value="Genomic_DNA"/>
</dbReference>
<evidence type="ECO:0000256" key="1">
    <source>
        <dbReference type="ARBA" id="ARBA00004370"/>
    </source>
</evidence>
<dbReference type="PANTHER" id="PTHR46641">
    <property type="entry name" value="FMRFAMIDE RECEPTOR-RELATED"/>
    <property type="match status" value="1"/>
</dbReference>